<keyword evidence="1 3" id="KW-0378">Hydrolase</keyword>
<evidence type="ECO:0000313" key="3">
    <source>
        <dbReference type="EMBL" id="MFD0961407.1"/>
    </source>
</evidence>
<keyword evidence="2" id="KW-1133">Transmembrane helix</keyword>
<evidence type="ECO:0000313" key="4">
    <source>
        <dbReference type="Proteomes" id="UP001596989"/>
    </source>
</evidence>
<dbReference type="GO" id="GO:0016787">
    <property type="term" value="F:hydrolase activity"/>
    <property type="evidence" value="ECO:0007669"/>
    <property type="project" value="UniProtKB-KW"/>
</dbReference>
<keyword evidence="2" id="KW-0472">Membrane</keyword>
<accession>A0ABW3HV27</accession>
<reference evidence="4" key="1">
    <citation type="journal article" date="2019" name="Int. J. Syst. Evol. Microbiol.">
        <title>The Global Catalogue of Microorganisms (GCM) 10K type strain sequencing project: providing services to taxonomists for standard genome sequencing and annotation.</title>
        <authorList>
            <consortium name="The Broad Institute Genomics Platform"/>
            <consortium name="The Broad Institute Genome Sequencing Center for Infectious Disease"/>
            <person name="Wu L."/>
            <person name="Ma J."/>
        </authorList>
    </citation>
    <scope>NUCLEOTIDE SEQUENCE [LARGE SCALE GENOMIC DNA]</scope>
    <source>
        <strain evidence="4">CCUG 59129</strain>
    </source>
</reference>
<feature type="transmembrane region" description="Helical" evidence="2">
    <location>
        <begin position="6"/>
        <end position="24"/>
    </location>
</feature>
<dbReference type="Gene3D" id="1.50.10.10">
    <property type="match status" value="1"/>
</dbReference>
<evidence type="ECO:0000256" key="1">
    <source>
        <dbReference type="ARBA" id="ARBA00022801"/>
    </source>
</evidence>
<comment type="caution">
    <text evidence="3">The sequence shown here is derived from an EMBL/GenBank/DDBJ whole genome shotgun (WGS) entry which is preliminary data.</text>
</comment>
<proteinExistence type="predicted"/>
<name>A0ABW3HV27_9BACL</name>
<keyword evidence="2" id="KW-0812">Transmembrane</keyword>
<dbReference type="InterPro" id="IPR052043">
    <property type="entry name" value="PolySaccharide_Degr_Enz"/>
</dbReference>
<dbReference type="SUPFAM" id="SSF48208">
    <property type="entry name" value="Six-hairpin glycosidases"/>
    <property type="match status" value="1"/>
</dbReference>
<sequence length="390" mass="44697">MLHFILYIIVLLAAVVVIIDWIPLAKDWLGRIRIGRYRTREQWQNMITEVGAKWLKRTPTIRKTDHTRLIVIDMLRGQYASRTIQHWQEAALLLGLASSASSEYDRGHKAVIEQYISDKFTEEGQWRESPKQVDAGILAYAILKLGKSYAYRCKPALDEIWHLIRDHIGSDGTVQYRKAMKDYRYVDTIGFICPFLVAYGVQFKHSECIQLALKQLEHYERFGMLDKQYIPSHAYHLEDGMPAGLYGWGRGLGWFAIGLADAWNELPDHMEEKKQLEGMMTRFAQAVLRFQQPSGCWNWSVNRAESRPDSSATAILGWFLTQAGRIGDIAEVCVEGAERASVYLMGVTRRNGVIDFSQGDTKDIGVYSTHFSILPFTQGFAIRLCMEDKM</sequence>
<dbReference type="Proteomes" id="UP001596989">
    <property type="component" value="Unassembled WGS sequence"/>
</dbReference>
<dbReference type="InterPro" id="IPR012341">
    <property type="entry name" value="6hp_glycosidase-like_sf"/>
</dbReference>
<dbReference type="EMBL" id="JBHTJZ010000035">
    <property type="protein sequence ID" value="MFD0961407.1"/>
    <property type="molecule type" value="Genomic_DNA"/>
</dbReference>
<gene>
    <name evidence="3" type="ORF">ACFQ2I_18810</name>
</gene>
<dbReference type="PANTHER" id="PTHR33886:SF8">
    <property type="entry name" value="UNSATURATED RHAMNOGALACTURONAN HYDROLASE (EUROFUNG)"/>
    <property type="match status" value="1"/>
</dbReference>
<evidence type="ECO:0000256" key="2">
    <source>
        <dbReference type="SAM" id="Phobius"/>
    </source>
</evidence>
<dbReference type="InterPro" id="IPR008928">
    <property type="entry name" value="6-hairpin_glycosidase_sf"/>
</dbReference>
<keyword evidence="4" id="KW-1185">Reference proteome</keyword>
<dbReference type="PANTHER" id="PTHR33886">
    <property type="entry name" value="UNSATURATED RHAMNOGALACTURONAN HYDROLASE (EUROFUNG)"/>
    <property type="match status" value="1"/>
</dbReference>
<dbReference type="InterPro" id="IPR010905">
    <property type="entry name" value="Glyco_hydro_88"/>
</dbReference>
<dbReference type="RefSeq" id="WP_377566944.1">
    <property type="nucleotide sequence ID" value="NZ_JBHTJZ010000035.1"/>
</dbReference>
<organism evidence="3 4">
    <name type="scientific">Paenibacillus chungangensis</name>
    <dbReference type="NCBI Taxonomy" id="696535"/>
    <lineage>
        <taxon>Bacteria</taxon>
        <taxon>Bacillati</taxon>
        <taxon>Bacillota</taxon>
        <taxon>Bacilli</taxon>
        <taxon>Bacillales</taxon>
        <taxon>Paenibacillaceae</taxon>
        <taxon>Paenibacillus</taxon>
    </lineage>
</organism>
<protein>
    <submittedName>
        <fullName evidence="3">Glycoside hydrolase family 88 protein</fullName>
    </submittedName>
</protein>
<dbReference type="Pfam" id="PF07470">
    <property type="entry name" value="Glyco_hydro_88"/>
    <property type="match status" value="1"/>
</dbReference>